<feature type="transmembrane region" description="Helical" evidence="1">
    <location>
        <begin position="146"/>
        <end position="168"/>
    </location>
</feature>
<evidence type="ECO:0000256" key="1">
    <source>
        <dbReference type="SAM" id="Phobius"/>
    </source>
</evidence>
<keyword evidence="1" id="KW-1133">Transmembrane helix</keyword>
<sequence length="225" mass="22798">MRFLPATVEPYVTAAERGETTGARHPAVHALVREYVGAPRILTGAGLWLGVVAALVVAVVGCMAVLSTVVGGDPVTTGVLGGLGIAVALAGGGVAALRARDLIRAGGRLSRAAEAWMTSDPSRTAGLGHRVHGLLSALRPEIFPRVILCSVTGLAAVLCACAVGYSVWQLTEGTPDVAVNVLMGVAFAALAGVCAVPAVALWRGSRRIQRGLVHDPAAMAQDVGG</sequence>
<name>A0ABX5VK50_9MICO</name>
<proteinExistence type="predicted"/>
<feature type="transmembrane region" description="Helical" evidence="1">
    <location>
        <begin position="78"/>
        <end position="99"/>
    </location>
</feature>
<keyword evidence="3" id="KW-1185">Reference proteome</keyword>
<protein>
    <submittedName>
        <fullName evidence="2">Uncharacterized protein</fullName>
    </submittedName>
</protein>
<dbReference type="EMBL" id="CP040899">
    <property type="protein sequence ID" value="QDB78759.1"/>
    <property type="molecule type" value="Genomic_DNA"/>
</dbReference>
<feature type="transmembrane region" description="Helical" evidence="1">
    <location>
        <begin position="180"/>
        <end position="202"/>
    </location>
</feature>
<accession>A0ABX5VK50</accession>
<keyword evidence="1" id="KW-0472">Membrane</keyword>
<dbReference type="Proteomes" id="UP000313948">
    <property type="component" value="Chromosome"/>
</dbReference>
<dbReference type="RefSeq" id="WP_139948127.1">
    <property type="nucleotide sequence ID" value="NZ_CP040899.1"/>
</dbReference>
<evidence type="ECO:0000313" key="3">
    <source>
        <dbReference type="Proteomes" id="UP000313948"/>
    </source>
</evidence>
<feature type="transmembrane region" description="Helical" evidence="1">
    <location>
        <begin position="41"/>
        <end position="66"/>
    </location>
</feature>
<reference evidence="2 3" key="1">
    <citation type="submission" date="2019-05" db="EMBL/GenBank/DDBJ databases">
        <title>Georgenia *** sp. nov., and Georgenia *** sp. nov., isolated from the intestinal contents of plateau pika (Ochotona curzoniae) in the Qinghai-Tibet plateau of China.</title>
        <authorList>
            <person name="Tian Z."/>
        </authorList>
    </citation>
    <scope>NUCLEOTIDE SEQUENCE [LARGE SCALE GENOMIC DNA]</scope>
    <source>
        <strain evidence="2 3">Z294</strain>
    </source>
</reference>
<evidence type="ECO:0000313" key="2">
    <source>
        <dbReference type="EMBL" id="QDB78759.1"/>
    </source>
</evidence>
<organism evidence="2 3">
    <name type="scientific">Georgenia wutianyii</name>
    <dbReference type="NCBI Taxonomy" id="2585135"/>
    <lineage>
        <taxon>Bacteria</taxon>
        <taxon>Bacillati</taxon>
        <taxon>Actinomycetota</taxon>
        <taxon>Actinomycetes</taxon>
        <taxon>Micrococcales</taxon>
        <taxon>Bogoriellaceae</taxon>
        <taxon>Georgenia</taxon>
    </lineage>
</organism>
<keyword evidence="1" id="KW-0812">Transmembrane</keyword>
<gene>
    <name evidence="2" type="ORF">FE251_04735</name>
</gene>